<evidence type="ECO:0000256" key="18">
    <source>
        <dbReference type="SAM" id="MobiDB-lite"/>
    </source>
</evidence>
<evidence type="ECO:0000256" key="12">
    <source>
        <dbReference type="ARBA" id="ARBA00025614"/>
    </source>
</evidence>
<dbReference type="EMBL" id="AP019736">
    <property type="protein sequence ID" value="BBL07706.1"/>
    <property type="molecule type" value="Genomic_DNA"/>
</dbReference>
<evidence type="ECO:0000256" key="8">
    <source>
        <dbReference type="ARBA" id="ARBA00023065"/>
    </source>
</evidence>
<organism evidence="19 20">
    <name type="scientific">Alistipes dispar</name>
    <dbReference type="NCBI Taxonomy" id="2585119"/>
    <lineage>
        <taxon>Bacteria</taxon>
        <taxon>Pseudomonadati</taxon>
        <taxon>Bacteroidota</taxon>
        <taxon>Bacteroidia</taxon>
        <taxon>Bacteroidales</taxon>
        <taxon>Rikenellaceae</taxon>
        <taxon>Alistipes</taxon>
    </lineage>
</organism>
<dbReference type="HAMAP" id="MF_01398">
    <property type="entry name" value="ATP_synth_b_bprime"/>
    <property type="match status" value="1"/>
</dbReference>
<comment type="function">
    <text evidence="11 15">F(1)F(0) ATP synthase produces ATP from ADP in the presence of a proton or sodium gradient. F-type ATPases consist of two structural domains, F(1) containing the extramembraneous catalytic core and F(0) containing the membrane proton channel, linked together by a central stalk and a peripheral stalk. During catalysis, ATP synthesis in the catalytic domain of F(1) is coupled via a rotary mechanism of the central stalk subunits to proton translocation.</text>
</comment>
<keyword evidence="4 15" id="KW-0138">CF(0)</keyword>
<dbReference type="CDD" id="cd06503">
    <property type="entry name" value="ATP-synt_Fo_b"/>
    <property type="match status" value="1"/>
</dbReference>
<dbReference type="KEGG" id="ada:A5CPEGH6_23440"/>
<dbReference type="GO" id="GO:0045259">
    <property type="term" value="C:proton-transporting ATP synthase complex"/>
    <property type="evidence" value="ECO:0007669"/>
    <property type="project" value="UniProtKB-KW"/>
</dbReference>
<comment type="subunit">
    <text evidence="13">F-type ATPases have 2 components, F(1) - the catalytic core - and F(0) - the membrane proton channel. F(1) has five subunits: alpha(3), beta(3), gamma(1), delta(1), epsilon(1). F(0) has four main subunits: a(1), b(2) and c(10-14). The alpha and beta chains form an alternating ring which encloses part of the gamma chain. F(1) is attached to F(0) by a central stalk formed by the gamma and epsilon chains, while a peripheral stalk is formed by the delta and b chains.</text>
</comment>
<dbReference type="GO" id="GO:0005886">
    <property type="term" value="C:plasma membrane"/>
    <property type="evidence" value="ECO:0007669"/>
    <property type="project" value="UniProtKB-SubCell"/>
</dbReference>
<dbReference type="GeneID" id="98674327"/>
<comment type="subcellular location">
    <subcellularLocation>
        <location evidence="15">Cell membrane</location>
        <topology evidence="15">Single-pass membrane protein</topology>
    </subcellularLocation>
    <subcellularLocation>
        <location evidence="14">Endomembrane system</location>
        <topology evidence="14">Single-pass membrane protein</topology>
    </subcellularLocation>
</comment>
<dbReference type="Proteomes" id="UP000319374">
    <property type="component" value="Chromosome"/>
</dbReference>
<evidence type="ECO:0000256" key="17">
    <source>
        <dbReference type="SAM" id="Coils"/>
    </source>
</evidence>
<evidence type="ECO:0000256" key="5">
    <source>
        <dbReference type="ARBA" id="ARBA00022692"/>
    </source>
</evidence>
<dbReference type="GO" id="GO:0046933">
    <property type="term" value="F:proton-transporting ATP synthase activity, rotational mechanism"/>
    <property type="evidence" value="ECO:0007669"/>
    <property type="project" value="UniProtKB-UniRule"/>
</dbReference>
<evidence type="ECO:0000256" key="9">
    <source>
        <dbReference type="ARBA" id="ARBA00023136"/>
    </source>
</evidence>
<keyword evidence="20" id="KW-1185">Reference proteome</keyword>
<dbReference type="NCBIfam" id="TIGR01144">
    <property type="entry name" value="ATP_synt_b"/>
    <property type="match status" value="1"/>
</dbReference>
<dbReference type="InterPro" id="IPR050059">
    <property type="entry name" value="ATP_synthase_B_chain"/>
</dbReference>
<dbReference type="GO" id="GO:0012505">
    <property type="term" value="C:endomembrane system"/>
    <property type="evidence" value="ECO:0007669"/>
    <property type="project" value="UniProtKB-SubCell"/>
</dbReference>
<evidence type="ECO:0000313" key="19">
    <source>
        <dbReference type="EMBL" id="BBL07706.1"/>
    </source>
</evidence>
<sequence length="170" mass="19261">MGLLQPEAGVLFWMTLAFAVVFIVLARYGFPVIVRAIEERKAYIDRSLEEARAAERKLRELDAEGQAVRAAAERERGRILREAAETRDALLAEARRKADEEGARIVAAAREKAEGEREAILQDARHQVALLSIAITEKMLRERLDDEASQTRLAEKMLDEMESRSERKEA</sequence>
<dbReference type="GO" id="GO:0046961">
    <property type="term" value="F:proton-transporting ATPase activity, rotational mechanism"/>
    <property type="evidence" value="ECO:0007669"/>
    <property type="project" value="TreeGrafter"/>
</dbReference>
<evidence type="ECO:0000256" key="13">
    <source>
        <dbReference type="ARBA" id="ARBA00026054"/>
    </source>
</evidence>
<dbReference type="InterPro" id="IPR028987">
    <property type="entry name" value="ATP_synth_B-like_membr_sf"/>
</dbReference>
<keyword evidence="5 15" id="KW-0812">Transmembrane</keyword>
<evidence type="ECO:0000256" key="11">
    <source>
        <dbReference type="ARBA" id="ARBA00025198"/>
    </source>
</evidence>
<keyword evidence="8 15" id="KW-0406">Ion transport</keyword>
<dbReference type="AlphaFoldDB" id="A0A4Y1X5H2"/>
<dbReference type="RefSeq" id="WP_141429842.1">
    <property type="nucleotide sequence ID" value="NZ_AP019736.1"/>
</dbReference>
<evidence type="ECO:0000313" key="20">
    <source>
        <dbReference type="Proteomes" id="UP000319374"/>
    </source>
</evidence>
<dbReference type="PANTHER" id="PTHR33445">
    <property type="entry name" value="ATP SYNTHASE SUBUNIT B', CHLOROPLASTIC"/>
    <property type="match status" value="1"/>
</dbReference>
<keyword evidence="17" id="KW-0175">Coiled coil</keyword>
<keyword evidence="10 15" id="KW-0066">ATP synthesis</keyword>
<evidence type="ECO:0000256" key="4">
    <source>
        <dbReference type="ARBA" id="ARBA00022547"/>
    </source>
</evidence>
<dbReference type="PANTHER" id="PTHR33445:SF1">
    <property type="entry name" value="ATP SYNTHASE SUBUNIT B"/>
    <property type="match status" value="1"/>
</dbReference>
<evidence type="ECO:0000256" key="15">
    <source>
        <dbReference type="HAMAP-Rule" id="MF_01398"/>
    </source>
</evidence>
<evidence type="ECO:0000256" key="3">
    <source>
        <dbReference type="ARBA" id="ARBA00022475"/>
    </source>
</evidence>
<reference evidence="20" key="1">
    <citation type="submission" date="2019-06" db="EMBL/GenBank/DDBJ databases">
        <title>Alistipes onderdonkii subsp. vulgaris subsp. nov., Alistipes dispar sp. nov. and Alistipes communis sp. nov., isolated from human faeces, and creation of Alistipes onderdonkii subsp. onderdonkii subsp. nov.</title>
        <authorList>
            <person name="Sakamoto M."/>
            <person name="Ikeyama N."/>
            <person name="Ogata Y."/>
            <person name="Suda W."/>
            <person name="Iino T."/>
            <person name="Hattori M."/>
            <person name="Ohkuma M."/>
        </authorList>
    </citation>
    <scope>NUCLEOTIDE SEQUENCE [LARGE SCALE GENOMIC DNA]</scope>
    <source>
        <strain evidence="20">5CPEGH6</strain>
    </source>
</reference>
<evidence type="ECO:0000256" key="7">
    <source>
        <dbReference type="ARBA" id="ARBA00022989"/>
    </source>
</evidence>
<evidence type="ECO:0000256" key="14">
    <source>
        <dbReference type="ARBA" id="ARBA00037847"/>
    </source>
</evidence>
<evidence type="ECO:0000256" key="10">
    <source>
        <dbReference type="ARBA" id="ARBA00023310"/>
    </source>
</evidence>
<dbReference type="SUPFAM" id="SSF81573">
    <property type="entry name" value="F1F0 ATP synthase subunit B, membrane domain"/>
    <property type="match status" value="1"/>
</dbReference>
<evidence type="ECO:0000256" key="1">
    <source>
        <dbReference type="ARBA" id="ARBA00005513"/>
    </source>
</evidence>
<feature type="transmembrane region" description="Helical" evidence="15">
    <location>
        <begin position="12"/>
        <end position="30"/>
    </location>
</feature>
<accession>A0A4Y1X5H2</accession>
<evidence type="ECO:0000256" key="16">
    <source>
        <dbReference type="RuleBase" id="RU003848"/>
    </source>
</evidence>
<comment type="similarity">
    <text evidence="1 15 16">Belongs to the ATPase B chain family.</text>
</comment>
<keyword evidence="2 15" id="KW-0813">Transport</keyword>
<dbReference type="InterPro" id="IPR002146">
    <property type="entry name" value="ATP_synth_b/b'su_bac/chlpt"/>
</dbReference>
<feature type="coiled-coil region" evidence="17">
    <location>
        <begin position="44"/>
        <end position="111"/>
    </location>
</feature>
<keyword evidence="7 15" id="KW-1133">Transmembrane helix</keyword>
<evidence type="ECO:0000256" key="6">
    <source>
        <dbReference type="ARBA" id="ARBA00022781"/>
    </source>
</evidence>
<keyword evidence="6 15" id="KW-0375">Hydrogen ion transport</keyword>
<evidence type="ECO:0000256" key="2">
    <source>
        <dbReference type="ARBA" id="ARBA00022448"/>
    </source>
</evidence>
<proteinExistence type="inferred from homology"/>
<dbReference type="OrthoDB" id="9795289at2"/>
<feature type="compositionally biased region" description="Basic and acidic residues" evidence="18">
    <location>
        <begin position="153"/>
        <end position="170"/>
    </location>
</feature>
<comment type="function">
    <text evidence="12">Component of the F(0) channel, it forms part of the peripheral stalk, linking F(1) to F(0). The b'-subunit is a diverged and duplicated form of b found in plants and photosynthetic bacteria.</text>
</comment>
<keyword evidence="9 15" id="KW-0472">Membrane</keyword>
<feature type="region of interest" description="Disordered" evidence="18">
    <location>
        <begin position="144"/>
        <end position="170"/>
    </location>
</feature>
<gene>
    <name evidence="15 19" type="primary">atpF</name>
    <name evidence="19" type="ORF">A5CPEGH6_23440</name>
</gene>
<protein>
    <recommendedName>
        <fullName evidence="15">ATP synthase subunit b</fullName>
    </recommendedName>
    <alternativeName>
        <fullName evidence="15">ATP synthase F(0) sector subunit b</fullName>
    </alternativeName>
    <alternativeName>
        <fullName evidence="15">ATPase subunit I</fullName>
    </alternativeName>
    <alternativeName>
        <fullName evidence="15">F-type ATPase subunit b</fullName>
        <shortName evidence="15">F-ATPase subunit b</shortName>
    </alternativeName>
</protein>
<dbReference type="InterPro" id="IPR005864">
    <property type="entry name" value="ATP_synth_F0_bsu_bac"/>
</dbReference>
<name>A0A4Y1X5H2_9BACT</name>
<comment type="subunit">
    <text evidence="15">F-type ATPases have 2 components, F(1) - the catalytic core - and F(0) - the membrane proton channel. F(1) has five subunits: alpha(3), beta(3), gamma(1), delta(1), epsilon(1). F(0) has three main subunits: a(1), b(2) and c(10-14). The alpha and beta chains form an alternating ring which encloses part of the gamma chain. F(1) is attached to F(0) by a central stalk formed by the gamma and epsilon chains, while a peripheral stalk is formed by the delta and b chains.</text>
</comment>
<dbReference type="Pfam" id="PF00430">
    <property type="entry name" value="ATP-synt_B"/>
    <property type="match status" value="1"/>
</dbReference>
<keyword evidence="3 15" id="KW-1003">Cell membrane</keyword>